<dbReference type="AlphaFoldDB" id="A0A8C2CSU6"/>
<evidence type="ECO:0000313" key="7">
    <source>
        <dbReference type="Proteomes" id="UP000694701"/>
    </source>
</evidence>
<dbReference type="GO" id="GO:0071526">
    <property type="term" value="P:semaphorin-plexin signaling pathway"/>
    <property type="evidence" value="ECO:0007669"/>
    <property type="project" value="TreeGrafter"/>
</dbReference>
<dbReference type="InterPro" id="IPR001627">
    <property type="entry name" value="Semap_dom"/>
</dbReference>
<dbReference type="PANTHER" id="PTHR11036:SF11">
    <property type="entry name" value="SEMAPHORIN-6C"/>
    <property type="match status" value="1"/>
</dbReference>
<keyword evidence="1" id="KW-0325">Glycoprotein</keyword>
<dbReference type="SUPFAM" id="SSF101912">
    <property type="entry name" value="Sema domain"/>
    <property type="match status" value="1"/>
</dbReference>
<protein>
    <submittedName>
        <fullName evidence="6">Sema domain, transmembrane domain (TM), and cytoplasmic domain, (semaphorin) 6E</fullName>
    </submittedName>
</protein>
<feature type="domain" description="Sema" evidence="5">
    <location>
        <begin position="1"/>
        <end position="404"/>
    </location>
</feature>
<evidence type="ECO:0000256" key="1">
    <source>
        <dbReference type="ARBA" id="ARBA00023180"/>
    </source>
</evidence>
<keyword evidence="4" id="KW-1133">Transmembrane helix</keyword>
<comment type="caution">
    <text evidence="2">Lacks conserved residue(s) required for the propagation of feature annotation.</text>
</comment>
<evidence type="ECO:0000256" key="2">
    <source>
        <dbReference type="PROSITE-ProRule" id="PRU00352"/>
    </source>
</evidence>
<organism evidence="6 7">
    <name type="scientific">Cyprinus carpio</name>
    <name type="common">Common carp</name>
    <dbReference type="NCBI Taxonomy" id="7962"/>
    <lineage>
        <taxon>Eukaryota</taxon>
        <taxon>Metazoa</taxon>
        <taxon>Chordata</taxon>
        <taxon>Craniata</taxon>
        <taxon>Vertebrata</taxon>
        <taxon>Euteleostomi</taxon>
        <taxon>Actinopterygii</taxon>
        <taxon>Neopterygii</taxon>
        <taxon>Teleostei</taxon>
        <taxon>Ostariophysi</taxon>
        <taxon>Cypriniformes</taxon>
        <taxon>Cyprinidae</taxon>
        <taxon>Cyprininae</taxon>
        <taxon>Cyprinus</taxon>
    </lineage>
</organism>
<evidence type="ECO:0000313" key="6">
    <source>
        <dbReference type="Ensembl" id="ENSCCRP00020016192.1"/>
    </source>
</evidence>
<dbReference type="GO" id="GO:0030215">
    <property type="term" value="F:semaphorin receptor binding"/>
    <property type="evidence" value="ECO:0007669"/>
    <property type="project" value="InterPro"/>
</dbReference>
<dbReference type="InterPro" id="IPR027231">
    <property type="entry name" value="Semaphorin"/>
</dbReference>
<name>A0A8C2CSU6_CYPCA</name>
<feature type="region of interest" description="Disordered" evidence="3">
    <location>
        <begin position="681"/>
        <end position="740"/>
    </location>
</feature>
<feature type="transmembrane region" description="Helical" evidence="4">
    <location>
        <begin position="423"/>
        <end position="449"/>
    </location>
</feature>
<evidence type="ECO:0000256" key="3">
    <source>
        <dbReference type="SAM" id="MobiDB-lite"/>
    </source>
</evidence>
<dbReference type="Proteomes" id="UP000694701">
    <property type="component" value="Unplaced"/>
</dbReference>
<sequence length="831" mass="92747">MIVCLSVWQKLTWKTKDVEKCTVRGKNSDECYNYIKVLVPRNDETLFACGTNAFNPTCRNYKMSSLDQDGEEVVGQARCPFESRQSNVGLFAGGDFYSATMTDFLASDAVIYRSLGESSPVLRTVKYDSKWLREPHFLHAIEYGNYIYFFLSEIAVEYTTLGKVVFSRVARVCKNDNGGSPRVLERYWTSFLKARLNCSVPGDSFFYFDVLQSLTNVMQINHRPAVLGVFTTQANSITGSAVCAFYMDDIEKVFNGKFKEQRNSESAWTPVPDEMVPKPRPGSCAGDGPAAGYKSSTDFPDETLTFIKSYPLMDEAVPSVNNRPCFTRTTSRCNVRGEDRRILGLELDKDHHALFVAFSSCVIRVPLSRCSDYDICKKSCLSSRDPYCIWLSAGNLHSSRSLPLSAGVRRPPEVDKSNHSVHYTLLIACVLVAFVLGAFLSGFLVSCYCNHNVNKTKRLSKDPEAPIPHALSLRSLAKLNGLLEGQNKDEKLEVSSPKLYNSFFANGKEQAHRRNAHHAAMTELIHPHHHHSAELSGLPTPDSTPELPIKSMKAFKNQWEKNQNCNNAKEPKSHNMGASRPTTGMQHQIFPFSQGLTNGQVLGSSAHMEERKVHNAERVASQPYHCYPHKIVDVTSLDELLKHIHEINVATGKSPTVLTSSMSANAGQMAFANRVQPQIPETESAPYYSSSTLPRDSLTRRMDVPPEIPPHHQSTLERVSRHPSQRHSLITTPKMPSGGVVPRQHSFNQRSAHQPLLLSRMNSNGSSSGCDVWHPLIPNGYLSRQHSYSEQPEVHRGAIVRRTASLKPDVPPKPLFIPASSPVNQAGKFNY</sequence>
<feature type="compositionally biased region" description="Polar residues" evidence="3">
    <location>
        <begin position="681"/>
        <end position="694"/>
    </location>
</feature>
<dbReference type="Pfam" id="PF01403">
    <property type="entry name" value="Sema"/>
    <property type="match status" value="1"/>
</dbReference>
<dbReference type="SUPFAM" id="SSF103575">
    <property type="entry name" value="Plexin repeat"/>
    <property type="match status" value="1"/>
</dbReference>
<dbReference type="PANTHER" id="PTHR11036">
    <property type="entry name" value="SEMAPHORIN"/>
    <property type="match status" value="1"/>
</dbReference>
<dbReference type="SMART" id="SM00630">
    <property type="entry name" value="Sema"/>
    <property type="match status" value="1"/>
</dbReference>
<dbReference type="Gene3D" id="3.30.1680.10">
    <property type="entry name" value="ligand-binding face of the semaphorins, domain 2"/>
    <property type="match status" value="1"/>
</dbReference>
<evidence type="ECO:0000259" key="5">
    <source>
        <dbReference type="PROSITE" id="PS51004"/>
    </source>
</evidence>
<keyword evidence="4" id="KW-0812">Transmembrane</keyword>
<dbReference type="InterPro" id="IPR036352">
    <property type="entry name" value="Semap_dom_sf"/>
</dbReference>
<keyword evidence="4" id="KW-0472">Membrane</keyword>
<dbReference type="GO" id="GO:0030335">
    <property type="term" value="P:positive regulation of cell migration"/>
    <property type="evidence" value="ECO:0007669"/>
    <property type="project" value="TreeGrafter"/>
</dbReference>
<accession>A0A8C2CSU6</accession>
<dbReference type="InterPro" id="IPR015943">
    <property type="entry name" value="WD40/YVTN_repeat-like_dom_sf"/>
</dbReference>
<evidence type="ECO:0000256" key="4">
    <source>
        <dbReference type="SAM" id="Phobius"/>
    </source>
</evidence>
<dbReference type="Ensembl" id="ENSCCRT00020017803.1">
    <property type="protein sequence ID" value="ENSCCRP00020016192.1"/>
    <property type="gene ID" value="ENSCCRG00020007509.1"/>
</dbReference>
<dbReference type="GO" id="GO:0007411">
    <property type="term" value="P:axon guidance"/>
    <property type="evidence" value="ECO:0007669"/>
    <property type="project" value="TreeGrafter"/>
</dbReference>
<dbReference type="GO" id="GO:0045499">
    <property type="term" value="F:chemorepellent activity"/>
    <property type="evidence" value="ECO:0007669"/>
    <property type="project" value="TreeGrafter"/>
</dbReference>
<dbReference type="GO" id="GO:0005886">
    <property type="term" value="C:plasma membrane"/>
    <property type="evidence" value="ECO:0007669"/>
    <property type="project" value="TreeGrafter"/>
</dbReference>
<reference evidence="6" key="1">
    <citation type="submission" date="2025-08" db="UniProtKB">
        <authorList>
            <consortium name="Ensembl"/>
        </authorList>
    </citation>
    <scope>IDENTIFICATION</scope>
</reference>
<dbReference type="GO" id="GO:0001755">
    <property type="term" value="P:neural crest cell migration"/>
    <property type="evidence" value="ECO:0007669"/>
    <property type="project" value="TreeGrafter"/>
</dbReference>
<dbReference type="PROSITE" id="PS51004">
    <property type="entry name" value="SEMA"/>
    <property type="match status" value="1"/>
</dbReference>
<proteinExistence type="predicted"/>
<dbReference type="Gene3D" id="2.130.10.10">
    <property type="entry name" value="YVTN repeat-like/Quinoprotein amine dehydrogenase"/>
    <property type="match status" value="1"/>
</dbReference>